<evidence type="ECO:0000256" key="7">
    <source>
        <dbReference type="ARBA" id="ARBA00022840"/>
    </source>
</evidence>
<dbReference type="NCBIfam" id="TIGR03828">
    <property type="entry name" value="pfkB"/>
    <property type="match status" value="1"/>
</dbReference>
<evidence type="ECO:0000313" key="14">
    <source>
        <dbReference type="Proteomes" id="UP000254792"/>
    </source>
</evidence>
<evidence type="ECO:0000256" key="10">
    <source>
        <dbReference type="PIRNR" id="PIRNR000535"/>
    </source>
</evidence>
<gene>
    <name evidence="13" type="primary">fruK</name>
    <name evidence="13" type="ORF">SALLE_v1c06960</name>
</gene>
<evidence type="ECO:0000313" key="13">
    <source>
        <dbReference type="EMBL" id="AXK51366.1"/>
    </source>
</evidence>
<protein>
    <recommendedName>
        <fullName evidence="3 11">1-phosphofructokinase</fullName>
        <shortName evidence="11">Fru1PK</shortName>
        <ecNumber evidence="2 11">2.7.1.56</ecNumber>
    </recommendedName>
    <alternativeName>
        <fullName evidence="8 11">Fructose 1-phosphate kinase</fullName>
    </alternativeName>
</protein>
<dbReference type="InterPro" id="IPR002173">
    <property type="entry name" value="Carboh/pur_kinase_PfkB_CS"/>
</dbReference>
<name>A0A345Z437_9MOLU</name>
<dbReference type="AlphaFoldDB" id="A0A345Z437"/>
<sequence length="310" mass="34013">MIYSITLNPAIDHIIESDNFTIKQTNYYQNEYQVVGGKGINVAIILNNLENQVQATGVMGADNKSIFLDKFDEVKVPNHFFFNPGKTRTNYKIKNLSLKEETELNGLGFTTQAKTWKDLLDYLKSKITKDDIIVAAGSIAKGIPNDIYAQIGVIANNVGAKFILDATGTVMLKALSSKPFLIKPNIDEICGILNLPIKEYTFEEIKSMILQLQKLGAQNILLSMGSDGSYYFTSNQDIYQTGIAQGKLVNSVGAGDSMLAGFTHGVSQNLDIQECLKLAAASGAATAFKEWLATKAEIIKLINEIKVKKI</sequence>
<keyword evidence="14" id="KW-1185">Reference proteome</keyword>
<evidence type="ECO:0000256" key="3">
    <source>
        <dbReference type="ARBA" id="ARBA00013596"/>
    </source>
</evidence>
<evidence type="ECO:0000256" key="11">
    <source>
        <dbReference type="RuleBase" id="RU369061"/>
    </source>
</evidence>
<dbReference type="EMBL" id="CP031376">
    <property type="protein sequence ID" value="AXK51366.1"/>
    <property type="molecule type" value="Genomic_DNA"/>
</dbReference>
<comment type="catalytic activity">
    <reaction evidence="9 11">
        <text>beta-D-fructose 1-phosphate + ATP = beta-D-fructose 1,6-bisphosphate + ADP + H(+)</text>
        <dbReference type="Rhea" id="RHEA:14213"/>
        <dbReference type="ChEBI" id="CHEBI:15378"/>
        <dbReference type="ChEBI" id="CHEBI:30616"/>
        <dbReference type="ChEBI" id="CHEBI:32966"/>
        <dbReference type="ChEBI" id="CHEBI:138881"/>
        <dbReference type="ChEBI" id="CHEBI:456216"/>
        <dbReference type="EC" id="2.7.1.56"/>
    </reaction>
</comment>
<dbReference type="InterPro" id="IPR017583">
    <property type="entry name" value="Tagatose/fructose_Pkinase"/>
</dbReference>
<organism evidence="13 14">
    <name type="scientific">Spiroplasma alleghenense</name>
    <dbReference type="NCBI Taxonomy" id="216931"/>
    <lineage>
        <taxon>Bacteria</taxon>
        <taxon>Bacillati</taxon>
        <taxon>Mycoplasmatota</taxon>
        <taxon>Mollicutes</taxon>
        <taxon>Entomoplasmatales</taxon>
        <taxon>Spiroplasmataceae</taxon>
        <taxon>Spiroplasma</taxon>
    </lineage>
</organism>
<comment type="similarity">
    <text evidence="1 11">Belongs to the carbohydrate kinase PfkB family.</text>
</comment>
<dbReference type="GO" id="GO:0005829">
    <property type="term" value="C:cytosol"/>
    <property type="evidence" value="ECO:0007669"/>
    <property type="project" value="TreeGrafter"/>
</dbReference>
<dbReference type="NCBIfam" id="TIGR03168">
    <property type="entry name" value="1-PFK"/>
    <property type="match status" value="1"/>
</dbReference>
<dbReference type="Gene3D" id="3.40.1190.20">
    <property type="match status" value="1"/>
</dbReference>
<dbReference type="PIRSF" id="PIRSF000535">
    <property type="entry name" value="1PFK/6PFK/LacC"/>
    <property type="match status" value="1"/>
</dbReference>
<evidence type="ECO:0000256" key="5">
    <source>
        <dbReference type="ARBA" id="ARBA00022741"/>
    </source>
</evidence>
<dbReference type="InterPro" id="IPR029056">
    <property type="entry name" value="Ribokinase-like"/>
</dbReference>
<keyword evidence="4 10" id="KW-0808">Transferase</keyword>
<keyword evidence="7 11" id="KW-0067">ATP-binding</keyword>
<dbReference type="PROSITE" id="PS00584">
    <property type="entry name" value="PFKB_KINASES_2"/>
    <property type="match status" value="1"/>
</dbReference>
<evidence type="ECO:0000256" key="9">
    <source>
        <dbReference type="ARBA" id="ARBA00047745"/>
    </source>
</evidence>
<dbReference type="CDD" id="cd01164">
    <property type="entry name" value="FruK_PfkB_like"/>
    <property type="match status" value="1"/>
</dbReference>
<dbReference type="Pfam" id="PF00294">
    <property type="entry name" value="PfkB"/>
    <property type="match status" value="1"/>
</dbReference>
<dbReference type="SUPFAM" id="SSF53613">
    <property type="entry name" value="Ribokinase-like"/>
    <property type="match status" value="1"/>
</dbReference>
<dbReference type="Proteomes" id="UP000254792">
    <property type="component" value="Chromosome"/>
</dbReference>
<dbReference type="GO" id="GO:0005524">
    <property type="term" value="F:ATP binding"/>
    <property type="evidence" value="ECO:0007669"/>
    <property type="project" value="UniProtKB-UniRule"/>
</dbReference>
<dbReference type="OrthoDB" id="9801219at2"/>
<reference evidence="13 14" key="1">
    <citation type="submission" date="2018-07" db="EMBL/GenBank/DDBJ databases">
        <title>Complete genome sequence of Spiroplasma alleghenense PLHS-1 (ATCC 51752).</title>
        <authorList>
            <person name="Chou L."/>
            <person name="Lee T.-Y."/>
            <person name="Tsai Y.-M."/>
            <person name="Kuo C.-H."/>
        </authorList>
    </citation>
    <scope>NUCLEOTIDE SEQUENCE [LARGE SCALE GENOMIC DNA]</scope>
    <source>
        <strain evidence="13 14">PLHS-1</strain>
    </source>
</reference>
<evidence type="ECO:0000259" key="12">
    <source>
        <dbReference type="Pfam" id="PF00294"/>
    </source>
</evidence>
<dbReference type="KEGG" id="salx:SALLE_v1c06960"/>
<dbReference type="PANTHER" id="PTHR46566:SF1">
    <property type="entry name" value="1-PHOSPHOFRUCTOKINASE"/>
    <property type="match status" value="1"/>
</dbReference>
<evidence type="ECO:0000256" key="4">
    <source>
        <dbReference type="ARBA" id="ARBA00022679"/>
    </source>
</evidence>
<evidence type="ECO:0000256" key="8">
    <source>
        <dbReference type="ARBA" id="ARBA00032802"/>
    </source>
</evidence>
<dbReference type="InterPro" id="IPR022463">
    <property type="entry name" value="1-PFruKinase"/>
</dbReference>
<accession>A0A345Z437</accession>
<evidence type="ECO:0000256" key="6">
    <source>
        <dbReference type="ARBA" id="ARBA00022777"/>
    </source>
</evidence>
<comment type="function">
    <text evidence="11">Catalyzes the ATP-dependent phosphorylation of fructose-l-phosphate to fructose-l,6-bisphosphate.</text>
</comment>
<evidence type="ECO:0000256" key="2">
    <source>
        <dbReference type="ARBA" id="ARBA00012131"/>
    </source>
</evidence>
<dbReference type="GO" id="GO:0008662">
    <property type="term" value="F:1-phosphofructokinase activity"/>
    <property type="evidence" value="ECO:0007669"/>
    <property type="project" value="UniProtKB-UniRule"/>
</dbReference>
<proteinExistence type="inferred from homology"/>
<dbReference type="PANTHER" id="PTHR46566">
    <property type="entry name" value="1-PHOSPHOFRUCTOKINASE-RELATED"/>
    <property type="match status" value="1"/>
</dbReference>
<evidence type="ECO:0000256" key="1">
    <source>
        <dbReference type="ARBA" id="ARBA00010688"/>
    </source>
</evidence>
<dbReference type="EC" id="2.7.1.56" evidence="2 11"/>
<keyword evidence="6 11" id="KW-0418">Kinase</keyword>
<dbReference type="RefSeq" id="WP_115558268.1">
    <property type="nucleotide sequence ID" value="NZ_CP031376.1"/>
</dbReference>
<keyword evidence="5 11" id="KW-0547">Nucleotide-binding</keyword>
<feature type="domain" description="Carbohydrate kinase PfkB" evidence="12">
    <location>
        <begin position="10"/>
        <end position="289"/>
    </location>
</feature>
<dbReference type="InterPro" id="IPR011611">
    <property type="entry name" value="PfkB_dom"/>
</dbReference>